<evidence type="ECO:0000256" key="1">
    <source>
        <dbReference type="SAM" id="MobiDB-lite"/>
    </source>
</evidence>
<evidence type="ECO:0000313" key="3">
    <source>
        <dbReference type="Proteomes" id="UP001589836"/>
    </source>
</evidence>
<sequence>MKKVNCFRCAHFHTTWNPSFPRGCKAYGFKTKELPSVYVFKVTGTPCMQFEPSDKQTSTQGLSTSYFYDRKG</sequence>
<organism evidence="2 3">
    <name type="scientific">Pontibacillus salicampi</name>
    <dbReference type="NCBI Taxonomy" id="1449801"/>
    <lineage>
        <taxon>Bacteria</taxon>
        <taxon>Bacillati</taxon>
        <taxon>Bacillota</taxon>
        <taxon>Bacilli</taxon>
        <taxon>Bacillales</taxon>
        <taxon>Bacillaceae</taxon>
        <taxon>Pontibacillus</taxon>
    </lineage>
</organism>
<feature type="compositionally biased region" description="Polar residues" evidence="1">
    <location>
        <begin position="55"/>
        <end position="66"/>
    </location>
</feature>
<comment type="caution">
    <text evidence="2">The sequence shown here is derived from an EMBL/GenBank/DDBJ whole genome shotgun (WGS) entry which is preliminary data.</text>
</comment>
<dbReference type="Proteomes" id="UP001589836">
    <property type="component" value="Unassembled WGS sequence"/>
</dbReference>
<proteinExistence type="predicted"/>
<protein>
    <recommendedName>
        <fullName evidence="4">Uracil-DNA glycosylase</fullName>
    </recommendedName>
</protein>
<evidence type="ECO:0008006" key="4">
    <source>
        <dbReference type="Google" id="ProtNLM"/>
    </source>
</evidence>
<accession>A0ABV6LS09</accession>
<feature type="region of interest" description="Disordered" evidence="1">
    <location>
        <begin position="52"/>
        <end position="72"/>
    </location>
</feature>
<name>A0ABV6LS09_9BACI</name>
<dbReference type="EMBL" id="JBHLTP010000013">
    <property type="protein sequence ID" value="MFC0525172.1"/>
    <property type="molecule type" value="Genomic_DNA"/>
</dbReference>
<keyword evidence="3" id="KW-1185">Reference proteome</keyword>
<gene>
    <name evidence="2" type="ORF">ACFFGV_16445</name>
</gene>
<reference evidence="2 3" key="1">
    <citation type="submission" date="2024-09" db="EMBL/GenBank/DDBJ databases">
        <authorList>
            <person name="Sun Q."/>
            <person name="Mori K."/>
        </authorList>
    </citation>
    <scope>NUCLEOTIDE SEQUENCE [LARGE SCALE GENOMIC DNA]</scope>
    <source>
        <strain evidence="2 3">NCAIM B.02529</strain>
    </source>
</reference>
<evidence type="ECO:0000313" key="2">
    <source>
        <dbReference type="EMBL" id="MFC0525172.1"/>
    </source>
</evidence>
<dbReference type="RefSeq" id="WP_377350100.1">
    <property type="nucleotide sequence ID" value="NZ_JBHLTP010000013.1"/>
</dbReference>